<dbReference type="Pfam" id="PF04231">
    <property type="entry name" value="Endonuclease_1"/>
    <property type="match status" value="1"/>
</dbReference>
<feature type="chain" id="PRO_5045729799" evidence="4">
    <location>
        <begin position="35"/>
        <end position="404"/>
    </location>
</feature>
<feature type="signal peptide" evidence="4">
    <location>
        <begin position="1"/>
        <end position="34"/>
    </location>
</feature>
<evidence type="ECO:0000259" key="5">
    <source>
        <dbReference type="Pfam" id="PF19886"/>
    </source>
</evidence>
<sequence>MTLGLRRGHALAAVLAVLLLVPLVAVLVSSPAQAATVSVASARATQDGSSATVRGYVVGQPTSATTVVRSGYPSDYALALADSAGVTDPAQMLYVQVPSAFRSAWGLKTNPGLLGQQVDVTGALAAYFSRPGLTGATAFARAGAPPTTTPPTTTPPTTTPTTTTPPGGTSGGTTQYDTTYWKNAIGKTGPELESSLHTIISTGVTRVSYDGVWNALKVTDRDPADADHVILLYQGTSVPASDNGGGVDQWNREHVWAKSHGDFGTATGPGTDLHHLRPTDVTVNSARGNLDFDNGGTPNAEAPGNRADADSWEPRDADKGDVARMIFYMSVRYEGDDGFADLEVNDATGNGTAPHIGKLSVLLQWNAQDPPSAAELRRNDVIQQQFQGNRNPFIDHPEWADAVW</sequence>
<dbReference type="GO" id="GO:0004519">
    <property type="term" value="F:endonuclease activity"/>
    <property type="evidence" value="ECO:0007669"/>
    <property type="project" value="UniProtKB-KW"/>
</dbReference>
<dbReference type="Proteomes" id="UP001589750">
    <property type="component" value="Unassembled WGS sequence"/>
</dbReference>
<feature type="domain" description="Endonuclease YhcR N-terminal" evidence="5">
    <location>
        <begin position="38"/>
        <end position="139"/>
    </location>
</feature>
<name>A0ABV5KFR3_9ACTN</name>
<evidence type="ECO:0000256" key="3">
    <source>
        <dbReference type="SAM" id="MobiDB-lite"/>
    </source>
</evidence>
<comment type="caution">
    <text evidence="6">The sequence shown here is derived from an EMBL/GenBank/DDBJ whole genome shotgun (WGS) entry which is preliminary data.</text>
</comment>
<dbReference type="EMBL" id="JBHMDG010000026">
    <property type="protein sequence ID" value="MFB9314938.1"/>
    <property type="molecule type" value="Genomic_DNA"/>
</dbReference>
<dbReference type="Pfam" id="PF19886">
    <property type="entry name" value="DUF6359"/>
    <property type="match status" value="1"/>
</dbReference>
<keyword evidence="7" id="KW-1185">Reference proteome</keyword>
<dbReference type="PANTHER" id="PTHR33607:SF2">
    <property type="entry name" value="ENDONUCLEASE-1"/>
    <property type="match status" value="1"/>
</dbReference>
<accession>A0ABV5KFR3</accession>
<keyword evidence="6" id="KW-0255">Endonuclease</keyword>
<dbReference type="PANTHER" id="PTHR33607">
    <property type="entry name" value="ENDONUCLEASE-1"/>
    <property type="match status" value="1"/>
</dbReference>
<evidence type="ECO:0000313" key="6">
    <source>
        <dbReference type="EMBL" id="MFB9314938.1"/>
    </source>
</evidence>
<dbReference type="InterPro" id="IPR045939">
    <property type="entry name" value="YhcR_N"/>
</dbReference>
<dbReference type="RefSeq" id="WP_140010062.1">
    <property type="nucleotide sequence ID" value="NZ_JBHMDG010000026.1"/>
</dbReference>
<dbReference type="SUPFAM" id="SSF54060">
    <property type="entry name" value="His-Me finger endonucleases"/>
    <property type="match status" value="1"/>
</dbReference>
<feature type="compositionally biased region" description="Pro residues" evidence="3">
    <location>
        <begin position="147"/>
        <end position="158"/>
    </location>
</feature>
<evidence type="ECO:0000313" key="7">
    <source>
        <dbReference type="Proteomes" id="UP001589750"/>
    </source>
</evidence>
<protein>
    <submittedName>
        <fullName evidence="6">Endonuclease</fullName>
    </submittedName>
</protein>
<evidence type="ECO:0000256" key="1">
    <source>
        <dbReference type="ARBA" id="ARBA00022722"/>
    </source>
</evidence>
<dbReference type="InterPro" id="IPR044925">
    <property type="entry name" value="His-Me_finger_sf"/>
</dbReference>
<keyword evidence="4" id="KW-0732">Signal</keyword>
<dbReference type="InterPro" id="IPR007346">
    <property type="entry name" value="Endonuclease-I"/>
</dbReference>
<feature type="compositionally biased region" description="Basic and acidic residues" evidence="3">
    <location>
        <begin position="307"/>
        <end position="316"/>
    </location>
</feature>
<feature type="region of interest" description="Disordered" evidence="3">
    <location>
        <begin position="288"/>
        <end position="316"/>
    </location>
</feature>
<feature type="region of interest" description="Disordered" evidence="3">
    <location>
        <begin position="140"/>
        <end position="175"/>
    </location>
</feature>
<evidence type="ECO:0000256" key="2">
    <source>
        <dbReference type="ARBA" id="ARBA00022801"/>
    </source>
</evidence>
<gene>
    <name evidence="6" type="ORF">ACFFRI_17905</name>
</gene>
<organism evidence="6 7">
    <name type="scientific">Nocardioides plantarum</name>
    <dbReference type="NCBI Taxonomy" id="29299"/>
    <lineage>
        <taxon>Bacteria</taxon>
        <taxon>Bacillati</taxon>
        <taxon>Actinomycetota</taxon>
        <taxon>Actinomycetes</taxon>
        <taxon>Propionibacteriales</taxon>
        <taxon>Nocardioidaceae</taxon>
        <taxon>Nocardioides</taxon>
    </lineage>
</organism>
<keyword evidence="1" id="KW-0540">Nuclease</keyword>
<reference evidence="6 7" key="1">
    <citation type="submission" date="2024-09" db="EMBL/GenBank/DDBJ databases">
        <authorList>
            <person name="Sun Q."/>
            <person name="Mori K."/>
        </authorList>
    </citation>
    <scope>NUCLEOTIDE SEQUENCE [LARGE SCALE GENOMIC DNA]</scope>
    <source>
        <strain evidence="6 7">JCM 9626</strain>
    </source>
</reference>
<proteinExistence type="predicted"/>
<evidence type="ECO:0000256" key="4">
    <source>
        <dbReference type="SAM" id="SignalP"/>
    </source>
</evidence>
<keyword evidence="2" id="KW-0378">Hydrolase</keyword>